<proteinExistence type="predicted"/>
<evidence type="ECO:0000313" key="1">
    <source>
        <dbReference type="EMBL" id="CAB3983110.1"/>
    </source>
</evidence>
<gene>
    <name evidence="1" type="ORF">PACLA_8A009863</name>
</gene>
<sequence length="200" mass="21779">MDDLKQILRTALSTVDEITSTNTPERTGESQKTWPTGSEVNNVSGGGTPQTTRTSPLVSLVGSTPRRQSLLTSSPTLPAAFPVAVAQAEANFRYHKTPSIKEASNLLYGGLGKRRITFSNKQGDFNHLKTTLEKEYPKLSCQNGPFELLRADRGGATRPLIPIPMAPSGYGIPYLKNAVSDHAIIYVRPIQSELEPRSTQ</sequence>
<dbReference type="AlphaFoldDB" id="A0A6S7GCM2"/>
<organism evidence="1 2">
    <name type="scientific">Paramuricea clavata</name>
    <name type="common">Red gorgonian</name>
    <name type="synonym">Violescent sea-whip</name>
    <dbReference type="NCBI Taxonomy" id="317549"/>
    <lineage>
        <taxon>Eukaryota</taxon>
        <taxon>Metazoa</taxon>
        <taxon>Cnidaria</taxon>
        <taxon>Anthozoa</taxon>
        <taxon>Octocorallia</taxon>
        <taxon>Malacalcyonacea</taxon>
        <taxon>Plexauridae</taxon>
        <taxon>Paramuricea</taxon>
    </lineage>
</organism>
<dbReference type="EMBL" id="CACRXK020000577">
    <property type="protein sequence ID" value="CAB3983110.1"/>
    <property type="molecule type" value="Genomic_DNA"/>
</dbReference>
<dbReference type="OrthoDB" id="5987613at2759"/>
<name>A0A6S7GCM2_PARCT</name>
<accession>A0A6S7GCM2</accession>
<reference evidence="1" key="1">
    <citation type="submission" date="2020-04" db="EMBL/GenBank/DDBJ databases">
        <authorList>
            <person name="Alioto T."/>
            <person name="Alioto T."/>
            <person name="Gomez Garrido J."/>
        </authorList>
    </citation>
    <scope>NUCLEOTIDE SEQUENCE</scope>
    <source>
        <strain evidence="1">A484AB</strain>
    </source>
</reference>
<keyword evidence="2" id="KW-1185">Reference proteome</keyword>
<protein>
    <submittedName>
        <fullName evidence="1">Uncharacterized protein</fullName>
    </submittedName>
</protein>
<dbReference type="Proteomes" id="UP001152795">
    <property type="component" value="Unassembled WGS sequence"/>
</dbReference>
<evidence type="ECO:0000313" key="2">
    <source>
        <dbReference type="Proteomes" id="UP001152795"/>
    </source>
</evidence>
<comment type="caution">
    <text evidence="1">The sequence shown here is derived from an EMBL/GenBank/DDBJ whole genome shotgun (WGS) entry which is preliminary data.</text>
</comment>